<dbReference type="Gramene" id="GBG65980">
    <property type="protein sequence ID" value="GBG65980"/>
    <property type="gene ID" value="CBR_g54959"/>
</dbReference>
<feature type="compositionally biased region" description="Basic and acidic residues" evidence="2">
    <location>
        <begin position="394"/>
        <end position="407"/>
    </location>
</feature>
<feature type="region of interest" description="Disordered" evidence="2">
    <location>
        <begin position="420"/>
        <end position="472"/>
    </location>
</feature>
<feature type="coiled-coil region" evidence="1">
    <location>
        <begin position="579"/>
        <end position="631"/>
    </location>
</feature>
<dbReference type="Proteomes" id="UP000265515">
    <property type="component" value="Unassembled WGS sequence"/>
</dbReference>
<feature type="compositionally biased region" description="Basic and acidic residues" evidence="2">
    <location>
        <begin position="517"/>
        <end position="526"/>
    </location>
</feature>
<feature type="compositionally biased region" description="Polar residues" evidence="2">
    <location>
        <begin position="67"/>
        <end position="84"/>
    </location>
</feature>
<dbReference type="AlphaFoldDB" id="A0A388K7E7"/>
<feature type="compositionally biased region" description="Basic and acidic residues" evidence="2">
    <location>
        <begin position="89"/>
        <end position="102"/>
    </location>
</feature>
<dbReference type="EMBL" id="BFEA01000068">
    <property type="protein sequence ID" value="GBG65980.1"/>
    <property type="molecule type" value="Genomic_DNA"/>
</dbReference>
<keyword evidence="1" id="KW-0175">Coiled coil</keyword>
<keyword evidence="4" id="KW-1185">Reference proteome</keyword>
<evidence type="ECO:0000256" key="2">
    <source>
        <dbReference type="SAM" id="MobiDB-lite"/>
    </source>
</evidence>
<feature type="region of interest" description="Disordered" evidence="2">
    <location>
        <begin position="350"/>
        <end position="369"/>
    </location>
</feature>
<reference evidence="3 4" key="1">
    <citation type="journal article" date="2018" name="Cell">
        <title>The Chara Genome: Secondary Complexity and Implications for Plant Terrestrialization.</title>
        <authorList>
            <person name="Nishiyama T."/>
            <person name="Sakayama H."/>
            <person name="Vries J.D."/>
            <person name="Buschmann H."/>
            <person name="Saint-Marcoux D."/>
            <person name="Ullrich K.K."/>
            <person name="Haas F.B."/>
            <person name="Vanderstraeten L."/>
            <person name="Becker D."/>
            <person name="Lang D."/>
            <person name="Vosolsobe S."/>
            <person name="Rombauts S."/>
            <person name="Wilhelmsson P.K.I."/>
            <person name="Janitza P."/>
            <person name="Kern R."/>
            <person name="Heyl A."/>
            <person name="Rumpler F."/>
            <person name="Villalobos L.I.A.C."/>
            <person name="Clay J.M."/>
            <person name="Skokan R."/>
            <person name="Toyoda A."/>
            <person name="Suzuki Y."/>
            <person name="Kagoshima H."/>
            <person name="Schijlen E."/>
            <person name="Tajeshwar N."/>
            <person name="Catarino B."/>
            <person name="Hetherington A.J."/>
            <person name="Saltykova A."/>
            <person name="Bonnot C."/>
            <person name="Breuninger H."/>
            <person name="Symeonidi A."/>
            <person name="Radhakrishnan G.V."/>
            <person name="Van Nieuwerburgh F."/>
            <person name="Deforce D."/>
            <person name="Chang C."/>
            <person name="Karol K.G."/>
            <person name="Hedrich R."/>
            <person name="Ulvskov P."/>
            <person name="Glockner G."/>
            <person name="Delwiche C.F."/>
            <person name="Petrasek J."/>
            <person name="Van de Peer Y."/>
            <person name="Friml J."/>
            <person name="Beilby M."/>
            <person name="Dolan L."/>
            <person name="Kohara Y."/>
            <person name="Sugano S."/>
            <person name="Fujiyama A."/>
            <person name="Delaux P.-M."/>
            <person name="Quint M."/>
            <person name="TheiBen G."/>
            <person name="Hagemann M."/>
            <person name="Harholt J."/>
            <person name="Dunand C."/>
            <person name="Zachgo S."/>
            <person name="Langdale J."/>
            <person name="Maumus F."/>
            <person name="Straeten D.V.D."/>
            <person name="Gould S.B."/>
            <person name="Rensing S.A."/>
        </authorList>
    </citation>
    <scope>NUCLEOTIDE SEQUENCE [LARGE SCALE GENOMIC DNA]</scope>
    <source>
        <strain evidence="3 4">S276</strain>
    </source>
</reference>
<evidence type="ECO:0000313" key="3">
    <source>
        <dbReference type="EMBL" id="GBG65980.1"/>
    </source>
</evidence>
<feature type="region of interest" description="Disordered" evidence="2">
    <location>
        <begin position="30"/>
        <end position="151"/>
    </location>
</feature>
<evidence type="ECO:0000256" key="1">
    <source>
        <dbReference type="SAM" id="Coils"/>
    </source>
</evidence>
<feature type="region of interest" description="Disordered" evidence="2">
    <location>
        <begin position="299"/>
        <end position="339"/>
    </location>
</feature>
<sequence length="649" mass="73770">MEAAAREVEEAVAEAKEETAEVMVVDGMARGARTKTAKVVKTGAKGPRSSMTYRPPTSHGRVPQAACTRSQNKAGTSQASSQAPCQAPPRKEPEPERRREVVEVLEEEDEDDDKEDERLRQEEDRRAELRARKIGVKAEAEPSQPDSVPKRKKYAVRLEEGFEVERMVDRLLEGHNDVMNLKDILASTPRLRDDVEVRMQRLRASPVGCDGLPIRLEEGNAEEFIPAYEQYMRDQGTVQEEWMQTLLLGTRRAERPLARQIRDRARDWEDCQAQLRQAFRRPEPEMPEPMVERRQRSERLLGPGTGGGIVTRRGRKALARREEEPVEPAQAAEPPPTYGFEQVKFRQITSSDLRGPLPKLPEEGEDVLSETPLRSLEAHLDATCTGGYHFAQEGGRDKGQEEDERARARTIVDSRLAEYAAEHSGTEMPASDEPPSELPHVKKGASVEAPTRETHEARTGRAPRETAEEKSVRVQAHLAEIYEKQVRMEAAGVAPTPPIDRRTSEQKIDQMWARYESRRDAARQRSQETGQEDERADEMREIGDLRFFAARMAIERAERRICQAATTSFHRYILLGDELAVRKLEVEQLSTQLAEEKAENRAWRTHMEVREAEWEKRLQDMAAAVERLSATKVVDQTEQSRYGIQGERV</sequence>
<feature type="compositionally biased region" description="Basic and acidic residues" evidence="2">
    <location>
        <begin position="116"/>
        <end position="140"/>
    </location>
</feature>
<name>A0A388K7E7_CHABU</name>
<feature type="region of interest" description="Disordered" evidence="2">
    <location>
        <begin position="517"/>
        <end position="537"/>
    </location>
</feature>
<feature type="region of interest" description="Disordered" evidence="2">
    <location>
        <begin position="387"/>
        <end position="407"/>
    </location>
</feature>
<evidence type="ECO:0000313" key="4">
    <source>
        <dbReference type="Proteomes" id="UP000265515"/>
    </source>
</evidence>
<organism evidence="3 4">
    <name type="scientific">Chara braunii</name>
    <name type="common">Braun's stonewort</name>
    <dbReference type="NCBI Taxonomy" id="69332"/>
    <lineage>
        <taxon>Eukaryota</taxon>
        <taxon>Viridiplantae</taxon>
        <taxon>Streptophyta</taxon>
        <taxon>Charophyceae</taxon>
        <taxon>Charales</taxon>
        <taxon>Characeae</taxon>
        <taxon>Chara</taxon>
    </lineage>
</organism>
<comment type="caution">
    <text evidence="3">The sequence shown here is derived from an EMBL/GenBank/DDBJ whole genome shotgun (WGS) entry which is preliminary data.</text>
</comment>
<accession>A0A388K7E7</accession>
<proteinExistence type="predicted"/>
<feature type="compositionally biased region" description="Basic and acidic residues" evidence="2">
    <location>
        <begin position="450"/>
        <end position="472"/>
    </location>
</feature>
<gene>
    <name evidence="3" type="ORF">CBR_g54959</name>
</gene>
<feature type="compositionally biased region" description="Acidic residues" evidence="2">
    <location>
        <begin position="103"/>
        <end position="115"/>
    </location>
</feature>
<protein>
    <submittedName>
        <fullName evidence="3">Uncharacterized protein</fullName>
    </submittedName>
</protein>